<dbReference type="Proteomes" id="UP000187425">
    <property type="component" value="Unassembled WGS sequence"/>
</dbReference>
<dbReference type="Gene3D" id="3.40.50.720">
    <property type="entry name" value="NAD(P)-binding Rossmann-like Domain"/>
    <property type="match status" value="2"/>
</dbReference>
<name>A0A1R0Z9Z7_9BACL</name>
<feature type="domain" description="Polysaccharide biosynthesis protein CapD-like" evidence="3">
    <location>
        <begin position="281"/>
        <end position="562"/>
    </location>
</feature>
<dbReference type="PANTHER" id="PTHR43318:SF1">
    <property type="entry name" value="POLYSACCHARIDE BIOSYNTHESIS PROTEIN EPSC-RELATED"/>
    <property type="match status" value="1"/>
</dbReference>
<dbReference type="InterPro" id="IPR003869">
    <property type="entry name" value="Polysac_CapD-like"/>
</dbReference>
<feature type="transmembrane region" description="Helical" evidence="2">
    <location>
        <begin position="7"/>
        <end position="28"/>
    </location>
</feature>
<keyword evidence="2" id="KW-0812">Transmembrane</keyword>
<dbReference type="OrthoDB" id="9803111at2"/>
<sequence length="610" mass="67702">MTAKSRVVLLFFIDLAIIWFSIITSYLFRYPNHPIQDYVVQMLQFGVIATVAFGGSLIYFGLYRRMWQYASIGEIISVSKAIVVGSLFSFALAYLILPDRVPLAIEVRSMETILLLVGGVRFLWRVLHNDRINYKDTKTHTLIVGAGDCGILIAREMMGPSFAHTKLVGFIDDSINKYHLSILGVPVLGNRYAIPAIVKEREIHEIIIAMPSVSRTEISEIINLAKKTGAKLKIIPALNDLIAGKISVKKLRDVSVEDLLGREPIIADLNSILGYVHHKTVLVTGAGGSIGSELCRQIAPFGPDKLMLLGHGENSIYMIEMELRKKFPDLNIVTVIADVQDRSRMMDIFSSHKPHVVFHAAAHKHVPLMERNPSEAIKNNVFGTRNVADCADKYGAERFVMISSDKAVNPTSVMGATKRIAEMYVQSLHTTSSTKFSAVRFGNVLGSRGSVIPAFKEQIAAGGPVTVTHPEMVRYFMTIPEAVQLVIQSGSFAKGGEVFILDMGEPVKILTLAEDLITLSGYEPYRDIDIQFSGIREGEKLYEELLTDEENLGSTDHGRIFIGRPNVISLNQLELEFKRLDRVLAEEPEVIREVINQIVPMQPVAQVAIS</sequence>
<dbReference type="CDD" id="cd05237">
    <property type="entry name" value="UDP_invert_4-6DH_SDR_e"/>
    <property type="match status" value="1"/>
</dbReference>
<feature type="transmembrane region" description="Helical" evidence="2">
    <location>
        <begin position="40"/>
        <end position="63"/>
    </location>
</feature>
<dbReference type="AlphaFoldDB" id="A0A1R0Z9Z7"/>
<dbReference type="EMBL" id="MPTW01000020">
    <property type="protein sequence ID" value="OME65255.1"/>
    <property type="molecule type" value="Genomic_DNA"/>
</dbReference>
<dbReference type="PANTHER" id="PTHR43318">
    <property type="entry name" value="UDP-N-ACETYLGLUCOSAMINE 4,6-DEHYDRATASE"/>
    <property type="match status" value="1"/>
</dbReference>
<protein>
    <submittedName>
        <fullName evidence="4">Polysaccharide biosynthesis protein</fullName>
    </submittedName>
</protein>
<comment type="similarity">
    <text evidence="1">Belongs to the polysaccharide synthase family.</text>
</comment>
<gene>
    <name evidence="4" type="ORF">BSK65_25300</name>
</gene>
<evidence type="ECO:0000259" key="3">
    <source>
        <dbReference type="Pfam" id="PF02719"/>
    </source>
</evidence>
<dbReference type="Pfam" id="PF02719">
    <property type="entry name" value="Polysacc_synt_2"/>
    <property type="match status" value="1"/>
</dbReference>
<keyword evidence="2" id="KW-0472">Membrane</keyword>
<comment type="caution">
    <text evidence="4">The sequence shown here is derived from an EMBL/GenBank/DDBJ whole genome shotgun (WGS) entry which is preliminary data.</text>
</comment>
<keyword evidence="2" id="KW-1133">Transmembrane helix</keyword>
<dbReference type="InterPro" id="IPR051203">
    <property type="entry name" value="Polysaccharide_Synthase-Rel"/>
</dbReference>
<dbReference type="RefSeq" id="WP_076286465.1">
    <property type="nucleotide sequence ID" value="NZ_MPTW01000020.1"/>
</dbReference>
<dbReference type="InterPro" id="IPR029063">
    <property type="entry name" value="SAM-dependent_MTases_sf"/>
</dbReference>
<proteinExistence type="inferred from homology"/>
<evidence type="ECO:0000313" key="5">
    <source>
        <dbReference type="Proteomes" id="UP000187425"/>
    </source>
</evidence>
<dbReference type="SUPFAM" id="SSF51735">
    <property type="entry name" value="NAD(P)-binding Rossmann-fold domains"/>
    <property type="match status" value="1"/>
</dbReference>
<reference evidence="4 5" key="1">
    <citation type="submission" date="2016-11" db="EMBL/GenBank/DDBJ databases">
        <title>Paenibacillus species isolates.</title>
        <authorList>
            <person name="Beno S.M."/>
        </authorList>
    </citation>
    <scope>NUCLEOTIDE SEQUENCE [LARGE SCALE GENOMIC DNA]</scope>
    <source>
        <strain evidence="4 5">FSL H7-0443</strain>
    </source>
</reference>
<dbReference type="InterPro" id="IPR036291">
    <property type="entry name" value="NAD(P)-bd_dom_sf"/>
</dbReference>
<dbReference type="Pfam" id="PF13727">
    <property type="entry name" value="CoA_binding_3"/>
    <property type="match status" value="1"/>
</dbReference>
<dbReference type="SUPFAM" id="SSF53335">
    <property type="entry name" value="S-adenosyl-L-methionine-dependent methyltransferases"/>
    <property type="match status" value="1"/>
</dbReference>
<accession>A0A1R0Z9Z7</accession>
<evidence type="ECO:0000256" key="2">
    <source>
        <dbReference type="SAM" id="Phobius"/>
    </source>
</evidence>
<evidence type="ECO:0000313" key="4">
    <source>
        <dbReference type="EMBL" id="OME65255.1"/>
    </source>
</evidence>
<evidence type="ECO:0000256" key="1">
    <source>
        <dbReference type="ARBA" id="ARBA00007430"/>
    </source>
</evidence>
<feature type="transmembrane region" description="Helical" evidence="2">
    <location>
        <begin position="75"/>
        <end position="97"/>
    </location>
</feature>
<organism evidence="4 5">
    <name type="scientific">Paenibacillus odorifer</name>
    <dbReference type="NCBI Taxonomy" id="189426"/>
    <lineage>
        <taxon>Bacteria</taxon>
        <taxon>Bacillati</taxon>
        <taxon>Bacillota</taxon>
        <taxon>Bacilli</taxon>
        <taxon>Bacillales</taxon>
        <taxon>Paenibacillaceae</taxon>
        <taxon>Paenibacillus</taxon>
    </lineage>
</organism>